<sequence>MATRETEALGWLDGQEGAMLALLEDLVNIDSGSYDKPGVDAVGTRIAAFLAGEGIPVTTIPVVGYGDALRAQVAGSGGGNRPVVLMGHRDTVFPKGEAGERPFRIAEGRAYGPGVADMKAGLVMNAFVLAAHHRAGGAPVPLVGLFTSDEEIGSPACRPIIEETARGARAVLNSEPGRPTGNVVTGRKGGVFMQLAVSGKAAHSGGNYADGRSAILELAHKTVALHAITDLDRGTTVNVGLVSGGQSVNTVAPRATCEIDLRYVTPPDREAAMGRIGAIVASSTVPGTTAHLTIKGEFLPLVQDAASRALFETYARVSAAQGIPVEGEFTGGCADSGFTASVGCPTLCAVGPVGGKAHSPEEYLEVGSLVPRARAMAETIAALAQP</sequence>
<dbReference type="RefSeq" id="WP_010683930.1">
    <property type="nucleotide sequence ID" value="NZ_CP043538.1"/>
</dbReference>
<dbReference type="SUPFAM" id="SSF55031">
    <property type="entry name" value="Bacterial exopeptidase dimerisation domain"/>
    <property type="match status" value="1"/>
</dbReference>
<feature type="active site" evidence="3">
    <location>
        <position position="90"/>
    </location>
</feature>
<name>A0A6B9FRD6_9HYPH</name>
<dbReference type="PANTHER" id="PTHR43808:SF9">
    <property type="entry name" value="BLL0789 PROTEIN"/>
    <property type="match status" value="1"/>
</dbReference>
<dbReference type="OrthoDB" id="9776600at2"/>
<evidence type="ECO:0000259" key="4">
    <source>
        <dbReference type="Pfam" id="PF07687"/>
    </source>
</evidence>
<dbReference type="GO" id="GO:0046872">
    <property type="term" value="F:metal ion binding"/>
    <property type="evidence" value="ECO:0007669"/>
    <property type="project" value="UniProtKB-KW"/>
</dbReference>
<dbReference type="AlphaFoldDB" id="A0A6B9FRD6"/>
<dbReference type="InterPro" id="IPR050072">
    <property type="entry name" value="Peptidase_M20A"/>
</dbReference>
<feature type="active site" description="Proton acceptor" evidence="3">
    <location>
        <position position="150"/>
    </location>
</feature>
<evidence type="ECO:0000256" key="1">
    <source>
        <dbReference type="ARBA" id="ARBA00022723"/>
    </source>
</evidence>
<reference evidence="5 6" key="2">
    <citation type="journal article" date="2013" name="Genome Announc.">
        <title>Draft Genome Sequence of Methylobacterium mesophilicum Strain SR1.6/6, Isolated from Citrus sinensis.</title>
        <authorList>
            <person name="Marinho Almeida D."/>
            <person name="Dini-Andreote F."/>
            <person name="Camargo Neves A.A."/>
            <person name="Juca Ramos R.T."/>
            <person name="Andreote F.D."/>
            <person name="Carneiro A.R."/>
            <person name="Oliveira de Souza Lima A."/>
            <person name="Caracciolo Gomes de Sa P.H."/>
            <person name="Ribeiro Barbosa M.S."/>
            <person name="Araujo W.L."/>
            <person name="Silva A."/>
        </authorList>
    </citation>
    <scope>NUCLEOTIDE SEQUENCE [LARGE SCALE GENOMIC DNA]</scope>
    <source>
        <strain evidence="5 6">SR1.6/6</strain>
    </source>
</reference>
<accession>A0A6B9FRD6</accession>
<evidence type="ECO:0000313" key="5">
    <source>
        <dbReference type="EMBL" id="QGY05150.1"/>
    </source>
</evidence>
<gene>
    <name evidence="5" type="ORF">MMSR116_27070</name>
</gene>
<dbReference type="PANTHER" id="PTHR43808">
    <property type="entry name" value="ACETYLORNITHINE DEACETYLASE"/>
    <property type="match status" value="1"/>
</dbReference>
<reference evidence="5 6" key="1">
    <citation type="journal article" date="2012" name="Genet. Mol. Biol.">
        <title>Analysis of 16S rRNA and mxaF genes revealing insights into Methylobacterium niche-specific plant association.</title>
        <authorList>
            <person name="Dourado M.N."/>
            <person name="Andreote F.D."/>
            <person name="Dini-Andreote F."/>
            <person name="Conti R."/>
            <person name="Araujo J.M."/>
            <person name="Araujo W.L."/>
        </authorList>
    </citation>
    <scope>NUCLEOTIDE SEQUENCE [LARGE SCALE GENOMIC DNA]</scope>
    <source>
        <strain evidence="5 6">SR1.6/6</strain>
    </source>
</reference>
<dbReference type="InterPro" id="IPR011650">
    <property type="entry name" value="Peptidase_M20_dimer"/>
</dbReference>
<dbReference type="InterPro" id="IPR002933">
    <property type="entry name" value="Peptidase_M20"/>
</dbReference>
<protein>
    <submittedName>
        <fullName evidence="5">M20 family metallopeptidase</fullName>
    </submittedName>
</protein>
<dbReference type="GO" id="GO:0016787">
    <property type="term" value="F:hydrolase activity"/>
    <property type="evidence" value="ECO:0007669"/>
    <property type="project" value="UniProtKB-KW"/>
</dbReference>
<proteinExistence type="predicted"/>
<dbReference type="Proteomes" id="UP000012488">
    <property type="component" value="Chromosome"/>
</dbReference>
<evidence type="ECO:0000256" key="3">
    <source>
        <dbReference type="PIRSR" id="PIRSR037238-1"/>
    </source>
</evidence>
<dbReference type="EMBL" id="CP043538">
    <property type="protein sequence ID" value="QGY05150.1"/>
    <property type="molecule type" value="Genomic_DNA"/>
</dbReference>
<evidence type="ECO:0000313" key="6">
    <source>
        <dbReference type="Proteomes" id="UP000012488"/>
    </source>
</evidence>
<dbReference type="Pfam" id="PF01546">
    <property type="entry name" value="Peptidase_M20"/>
    <property type="match status" value="1"/>
</dbReference>
<dbReference type="KEGG" id="mmes:MMSR116_27070"/>
<organism evidence="5 6">
    <name type="scientific">Methylobacterium mesophilicum SR1.6/6</name>
    <dbReference type="NCBI Taxonomy" id="908290"/>
    <lineage>
        <taxon>Bacteria</taxon>
        <taxon>Pseudomonadati</taxon>
        <taxon>Pseudomonadota</taxon>
        <taxon>Alphaproteobacteria</taxon>
        <taxon>Hyphomicrobiales</taxon>
        <taxon>Methylobacteriaceae</taxon>
        <taxon>Methylobacterium</taxon>
    </lineage>
</organism>
<dbReference type="PIRSF" id="PIRSF037238">
    <property type="entry name" value="Carboxypeptidase_G2"/>
    <property type="match status" value="1"/>
</dbReference>
<feature type="domain" description="Peptidase M20 dimerisation" evidence="4">
    <location>
        <begin position="185"/>
        <end position="283"/>
    </location>
</feature>
<dbReference type="SUPFAM" id="SSF53187">
    <property type="entry name" value="Zn-dependent exopeptidases"/>
    <property type="match status" value="1"/>
</dbReference>
<dbReference type="InterPro" id="IPR036264">
    <property type="entry name" value="Bact_exopeptidase_dim_dom"/>
</dbReference>
<dbReference type="InterPro" id="IPR017150">
    <property type="entry name" value="Pept_M20_glutamate_carboxypep"/>
</dbReference>
<keyword evidence="1" id="KW-0479">Metal-binding</keyword>
<keyword evidence="2" id="KW-0378">Hydrolase</keyword>
<dbReference type="Pfam" id="PF07687">
    <property type="entry name" value="M20_dimer"/>
    <property type="match status" value="1"/>
</dbReference>
<dbReference type="Gene3D" id="3.40.630.10">
    <property type="entry name" value="Zn peptidases"/>
    <property type="match status" value="1"/>
</dbReference>
<evidence type="ECO:0000256" key="2">
    <source>
        <dbReference type="ARBA" id="ARBA00022801"/>
    </source>
</evidence>
<dbReference type="CDD" id="cd03885">
    <property type="entry name" value="M20_CPDG2"/>
    <property type="match status" value="1"/>
</dbReference>
<dbReference type="Gene3D" id="3.30.70.360">
    <property type="match status" value="1"/>
</dbReference>